<protein>
    <recommendedName>
        <fullName evidence="7">tRNA (34-2'-O)-methyltransferase regulator WDR6</fullName>
    </recommendedName>
</protein>
<keyword evidence="3 8" id="KW-0853">WD repeat</keyword>
<proteinExistence type="inferred from homology"/>
<evidence type="ECO:0000256" key="5">
    <source>
        <dbReference type="ARBA" id="ARBA00022737"/>
    </source>
</evidence>
<dbReference type="PANTHER" id="PTHR14344:SF3">
    <property type="entry name" value="WD REPEAT-CONTAINING PROTEIN 6"/>
    <property type="match status" value="1"/>
</dbReference>
<dbReference type="Proteomes" id="UP001153321">
    <property type="component" value="Chromosome 13"/>
</dbReference>
<dbReference type="Pfam" id="PF00400">
    <property type="entry name" value="WD40"/>
    <property type="match status" value="1"/>
</dbReference>
<evidence type="ECO:0000256" key="3">
    <source>
        <dbReference type="ARBA" id="ARBA00022574"/>
    </source>
</evidence>
<dbReference type="PANTHER" id="PTHR14344">
    <property type="entry name" value="WD REPEAT PROTEIN"/>
    <property type="match status" value="1"/>
</dbReference>
<dbReference type="InterPro" id="IPR001680">
    <property type="entry name" value="WD40_rpt"/>
</dbReference>
<dbReference type="InterPro" id="IPR036322">
    <property type="entry name" value="WD40_repeat_dom_sf"/>
</dbReference>
<keyword evidence="2" id="KW-0963">Cytoplasm</keyword>
<sequence length="836" mass="93977">MAGTVFSEVIIHRASKDEALHHLRGHKGVIFSISYEPYRNTIVTTSDDRSVRIWGPNVPPAHAHNTVTYWEGIEIVCKHEVYGHLARVMRSCITNNLIVSVGEDSAICYWDFDGKLLKKALTHQNGCIWSVDSDGTSLVTGGGDSGVILHPLTIATDYCQENIIDVGVATPKKVLFTARNNLVIMDEANLIYYDVVNKNKTEHKLNHESTYKLLALSSCKQLIAVADMAGKLDVFVEKCKDEAFLLNIVDTKLQIGKILSMQWAGNRHLVLCSGDGNITVLASNNARVEVYANFVLPNCKERWLTASAIELENYRFIVGDRCGNIHVFIKGQNNPVKTFHKVHGRYGPTSISVGNNRIITTGRDGTIKYFSINGDVVKHMSNKDLAFEWVEKFLDKGENIICGFQERVFVVYNVNENSKMLEVACGGGHRSWDAVRYFKKVNENYEELIKLIYLKNSDINVVTFQLSKIVSRNVINGSHAKEINCLKSHRISNATVYITGGEDTTLRISSVDAEMNFKDEVNFKHLSSVRTLKTFSIDENHFLVLSAGGRAQLCIKDIKLTNKDNNIDVTSEELVDYLIRGTDKERKGNQTWRNCSIDFDPEMRIMDIDVINDKDGLIIFAGCSDSYVRVFTFKEDSKKVEIIKEAKYHKTCILKTKCIKILNRNILITCTTRSEVTFWNVTDITNDNFEPFFSTKTNKSGINSIATVNVSEDKVLVATGGDDNAVHTIIVEINVQNNMTSARVLHTWKSANNHSSQITGLILVDDYLVSTSIDQRITLFRWKIYEEGIDCKFLSQSHTMVSDIQGMDLLDHNCESITVCVFGKGMEVIAVPKIPE</sequence>
<name>A0A9P0I076_SPOLI</name>
<accession>A0A9P0I076</accession>
<evidence type="ECO:0000313" key="9">
    <source>
        <dbReference type="EMBL" id="CAH1636664.1"/>
    </source>
</evidence>
<organism evidence="9 10">
    <name type="scientific">Spodoptera littoralis</name>
    <name type="common">Egyptian cotton leafworm</name>
    <dbReference type="NCBI Taxonomy" id="7109"/>
    <lineage>
        <taxon>Eukaryota</taxon>
        <taxon>Metazoa</taxon>
        <taxon>Ecdysozoa</taxon>
        <taxon>Arthropoda</taxon>
        <taxon>Hexapoda</taxon>
        <taxon>Insecta</taxon>
        <taxon>Pterygota</taxon>
        <taxon>Neoptera</taxon>
        <taxon>Endopterygota</taxon>
        <taxon>Lepidoptera</taxon>
        <taxon>Glossata</taxon>
        <taxon>Ditrysia</taxon>
        <taxon>Noctuoidea</taxon>
        <taxon>Noctuidae</taxon>
        <taxon>Amphipyrinae</taxon>
        <taxon>Spodoptera</taxon>
    </lineage>
</organism>
<gene>
    <name evidence="9" type="ORF">SPLIT_LOCUS2026</name>
</gene>
<dbReference type="Gene3D" id="2.130.10.10">
    <property type="entry name" value="YVTN repeat-like/Quinoprotein amine dehydrogenase"/>
    <property type="match status" value="4"/>
</dbReference>
<evidence type="ECO:0000256" key="8">
    <source>
        <dbReference type="PROSITE-ProRule" id="PRU00221"/>
    </source>
</evidence>
<dbReference type="PROSITE" id="PS50294">
    <property type="entry name" value="WD_REPEATS_REGION"/>
    <property type="match status" value="1"/>
</dbReference>
<dbReference type="EMBL" id="LR824544">
    <property type="protein sequence ID" value="CAH1636664.1"/>
    <property type="molecule type" value="Genomic_DNA"/>
</dbReference>
<keyword evidence="4" id="KW-0819">tRNA processing</keyword>
<evidence type="ECO:0000256" key="2">
    <source>
        <dbReference type="ARBA" id="ARBA00022490"/>
    </source>
</evidence>
<evidence type="ECO:0000256" key="7">
    <source>
        <dbReference type="ARBA" id="ARBA00040154"/>
    </source>
</evidence>
<comment type="similarity">
    <text evidence="6">Belongs to the WD repeat WDR6 family.</text>
</comment>
<dbReference type="GO" id="GO:0005737">
    <property type="term" value="C:cytoplasm"/>
    <property type="evidence" value="ECO:0007669"/>
    <property type="project" value="UniProtKB-SubCell"/>
</dbReference>
<evidence type="ECO:0000256" key="4">
    <source>
        <dbReference type="ARBA" id="ARBA00022694"/>
    </source>
</evidence>
<dbReference type="GO" id="GO:0030488">
    <property type="term" value="P:tRNA methylation"/>
    <property type="evidence" value="ECO:0007669"/>
    <property type="project" value="TreeGrafter"/>
</dbReference>
<evidence type="ECO:0000313" key="10">
    <source>
        <dbReference type="Proteomes" id="UP001153321"/>
    </source>
</evidence>
<evidence type="ECO:0000256" key="6">
    <source>
        <dbReference type="ARBA" id="ARBA00038255"/>
    </source>
</evidence>
<dbReference type="InterPro" id="IPR015943">
    <property type="entry name" value="WD40/YVTN_repeat-like_dom_sf"/>
</dbReference>
<dbReference type="InterPro" id="IPR051973">
    <property type="entry name" value="tRNA_Anticodon_Mtase-Reg"/>
</dbReference>
<dbReference type="SMART" id="SM00320">
    <property type="entry name" value="WD40"/>
    <property type="match status" value="8"/>
</dbReference>
<comment type="subcellular location">
    <subcellularLocation>
        <location evidence="1">Cytoplasm</location>
    </subcellularLocation>
</comment>
<reference evidence="9" key="1">
    <citation type="submission" date="2022-02" db="EMBL/GenBank/DDBJ databases">
        <authorList>
            <person name="King R."/>
        </authorList>
    </citation>
    <scope>NUCLEOTIDE SEQUENCE</scope>
</reference>
<evidence type="ECO:0000256" key="1">
    <source>
        <dbReference type="ARBA" id="ARBA00004496"/>
    </source>
</evidence>
<dbReference type="AlphaFoldDB" id="A0A9P0I076"/>
<keyword evidence="5" id="KW-0677">Repeat</keyword>
<dbReference type="PROSITE" id="PS50082">
    <property type="entry name" value="WD_REPEATS_2"/>
    <property type="match status" value="1"/>
</dbReference>
<keyword evidence="10" id="KW-1185">Reference proteome</keyword>
<feature type="repeat" description="WD" evidence="8">
    <location>
        <begin position="23"/>
        <end position="54"/>
    </location>
</feature>
<dbReference type="SUPFAM" id="SSF50978">
    <property type="entry name" value="WD40 repeat-like"/>
    <property type="match status" value="2"/>
</dbReference>